<dbReference type="InterPro" id="IPR024083">
    <property type="entry name" value="Fumarase/histidase_N"/>
</dbReference>
<dbReference type="Gene3D" id="1.10.40.30">
    <property type="entry name" value="Fumarase/aspartase (C-terminal domain)"/>
    <property type="match status" value="1"/>
</dbReference>
<dbReference type="SMART" id="SM00998">
    <property type="entry name" value="ADSL_C"/>
    <property type="match status" value="1"/>
</dbReference>
<evidence type="ECO:0000259" key="4">
    <source>
        <dbReference type="SMART" id="SM00998"/>
    </source>
</evidence>
<evidence type="ECO:0000256" key="3">
    <source>
        <dbReference type="SAM" id="MobiDB-lite"/>
    </source>
</evidence>
<dbReference type="InterPro" id="IPR019468">
    <property type="entry name" value="AdenyloSucc_lyase_C"/>
</dbReference>
<dbReference type="Proteomes" id="UP001501752">
    <property type="component" value="Unassembled WGS sequence"/>
</dbReference>
<keyword evidence="1 5" id="KW-0456">Lyase</keyword>
<accession>A0ABP9DZ46</accession>
<dbReference type="PANTHER" id="PTHR43172">
    <property type="entry name" value="ADENYLOSUCCINATE LYASE"/>
    <property type="match status" value="1"/>
</dbReference>
<sequence>MTTGPHQPPAGHSANPPRGASAEPTGDAARKPAAGTPLRGAPAEPTGKAPREPAAGASAQAGEAQPLRTATAQPTGEPAAGTPLRGAPAEPTGEAPRKPTAGASAQPTGKPAAGDPAQPTGKPAAGDPAQPTGKPAAGDPAQQPAADAGLLAPVRVGVPVEAVVSDVAWLQAMLDAEAALARSQARLGTVPDWAAAAITAAARADRFDLRGLSLAARETANPVVGLVQQLARVVAEVSPAAAEYVHRGSTSQDVFDTGAMLVARRAVELIRADLDRAAAALAALAEEHRDTVMPGRTLALQAVPTTFGLKAAGWRALLLDAERRLAAVLEGGLPVSLGGAAGTLAGYLEFARLDAPDEGGDPGGYVDRLVDAFAAETGLARPVLPWHSLRTPVADLSAALAFTAGALGKVAVDVQSLTRTEVGEVAEPTAAGRGASSAMPHKRNPVLATMIRAAALQVPALSAALTACMVHEDERSAGVWHAEWLLLRECLRLVGGASFTAVELAEGLTVRPVRMLANLELTGGQMVSERVAAVLAPSLGKAEAKRLLGEASEEAEFNGIPLAVVLAGRGLVPAAVAAELCDPSAYTGAAGALVDRALKS</sequence>
<feature type="compositionally biased region" description="Low complexity" evidence="3">
    <location>
        <begin position="135"/>
        <end position="144"/>
    </location>
</feature>
<organism evidence="5 6">
    <name type="scientific">Kitasatospora terrestris</name>
    <dbReference type="NCBI Taxonomy" id="258051"/>
    <lineage>
        <taxon>Bacteria</taxon>
        <taxon>Bacillati</taxon>
        <taxon>Actinomycetota</taxon>
        <taxon>Actinomycetes</taxon>
        <taxon>Kitasatosporales</taxon>
        <taxon>Streptomycetaceae</taxon>
        <taxon>Kitasatospora</taxon>
    </lineage>
</organism>
<dbReference type="InterPro" id="IPR008948">
    <property type="entry name" value="L-Aspartase-like"/>
</dbReference>
<dbReference type="InterPro" id="IPR012789">
    <property type="entry name" value="Protocat_PcaB-like"/>
</dbReference>
<dbReference type="PANTHER" id="PTHR43172:SF2">
    <property type="entry name" value="ADENYLOSUCCINATE LYASE C-TERMINAL DOMAIN-CONTAINING PROTEIN"/>
    <property type="match status" value="1"/>
</dbReference>
<feature type="compositionally biased region" description="Low complexity" evidence="3">
    <location>
        <begin position="52"/>
        <end position="65"/>
    </location>
</feature>
<gene>
    <name evidence="5" type="ORF">GCM10023235_41640</name>
</gene>
<dbReference type="Gene3D" id="1.20.200.10">
    <property type="entry name" value="Fumarase/aspartase (Central domain)"/>
    <property type="match status" value="1"/>
</dbReference>
<dbReference type="SUPFAM" id="SSF48557">
    <property type="entry name" value="L-aspartase-like"/>
    <property type="match status" value="1"/>
</dbReference>
<dbReference type="InterPro" id="IPR000362">
    <property type="entry name" value="Fumarate_lyase_fam"/>
</dbReference>
<evidence type="ECO:0000256" key="1">
    <source>
        <dbReference type="ARBA" id="ARBA00023239"/>
    </source>
</evidence>
<reference evidence="6" key="1">
    <citation type="journal article" date="2019" name="Int. J. Syst. Evol. Microbiol.">
        <title>The Global Catalogue of Microorganisms (GCM) 10K type strain sequencing project: providing services to taxonomists for standard genome sequencing and annotation.</title>
        <authorList>
            <consortium name="The Broad Institute Genomics Platform"/>
            <consortium name="The Broad Institute Genome Sequencing Center for Infectious Disease"/>
            <person name="Wu L."/>
            <person name="Ma J."/>
        </authorList>
    </citation>
    <scope>NUCLEOTIDE SEQUENCE [LARGE SCALE GENOMIC DNA]</scope>
    <source>
        <strain evidence="6">JCM 13006</strain>
    </source>
</reference>
<feature type="region of interest" description="Disordered" evidence="3">
    <location>
        <begin position="1"/>
        <end position="144"/>
    </location>
</feature>
<evidence type="ECO:0000313" key="5">
    <source>
        <dbReference type="EMBL" id="GAA4859478.1"/>
    </source>
</evidence>
<dbReference type="EMBL" id="BAABIS010000001">
    <property type="protein sequence ID" value="GAA4859478.1"/>
    <property type="molecule type" value="Genomic_DNA"/>
</dbReference>
<keyword evidence="6" id="KW-1185">Reference proteome</keyword>
<protein>
    <submittedName>
        <fullName evidence="5">Lyase family protein</fullName>
    </submittedName>
</protein>
<name>A0ABP9DZ46_9ACTN</name>
<dbReference type="Pfam" id="PF00206">
    <property type="entry name" value="Lyase_1"/>
    <property type="match status" value="1"/>
</dbReference>
<dbReference type="CDD" id="cd01597">
    <property type="entry name" value="pCLME"/>
    <property type="match status" value="1"/>
</dbReference>
<dbReference type="GO" id="GO:0016829">
    <property type="term" value="F:lyase activity"/>
    <property type="evidence" value="ECO:0007669"/>
    <property type="project" value="UniProtKB-KW"/>
</dbReference>
<feature type="domain" description="Adenylosuccinate lyase C-terminal" evidence="4">
    <location>
        <begin position="523"/>
        <end position="598"/>
    </location>
</feature>
<dbReference type="PRINTS" id="PR00149">
    <property type="entry name" value="FUMRATELYASE"/>
</dbReference>
<evidence type="ECO:0000256" key="2">
    <source>
        <dbReference type="ARBA" id="ARBA00034772"/>
    </source>
</evidence>
<dbReference type="Gene3D" id="1.10.275.10">
    <property type="entry name" value="Fumarase/aspartase (N-terminal domain)"/>
    <property type="match status" value="1"/>
</dbReference>
<comment type="caution">
    <text evidence="5">The sequence shown here is derived from an EMBL/GenBank/DDBJ whole genome shotgun (WGS) entry which is preliminary data.</text>
</comment>
<proteinExistence type="inferred from homology"/>
<dbReference type="NCBIfam" id="TIGR02426">
    <property type="entry name" value="protocat_pcaB"/>
    <property type="match status" value="1"/>
</dbReference>
<evidence type="ECO:0000313" key="6">
    <source>
        <dbReference type="Proteomes" id="UP001501752"/>
    </source>
</evidence>
<dbReference type="InterPro" id="IPR022761">
    <property type="entry name" value="Fumarate_lyase_N"/>
</dbReference>
<comment type="similarity">
    <text evidence="2">Belongs to the class-II fumarase/aspartase family.</text>
</comment>